<sequence>MFKLTKTCPRAIIFKKYLNEESSYYSIYNSRLVRLIEI</sequence>
<protein>
    <submittedName>
        <fullName evidence="1">Uncharacterized protein</fullName>
    </submittedName>
</protein>
<reference evidence="1 2" key="1">
    <citation type="journal article" date="2012" name="J. Bacteriol.">
        <title>Complete genome sequence of strain 1860, a crenarchaeon of the genus pyrobaculum able to grow with various electron acceptors.</title>
        <authorList>
            <person name="Mardanov A.V."/>
            <person name="Gumerov V.M."/>
            <person name="Slobodkina G.B."/>
            <person name="Beletsky A.V."/>
            <person name="Bonch-Osmolovskaya E.A."/>
            <person name="Ravin N.V."/>
            <person name="Skryabin K.G."/>
        </authorList>
    </citation>
    <scope>NUCLEOTIDE SEQUENCE [LARGE SCALE GENOMIC DNA]</scope>
    <source>
        <strain evidence="1 2">1860</strain>
    </source>
</reference>
<dbReference type="STRING" id="1104324.P186_0100"/>
<organism evidence="1 2">
    <name type="scientific">Pyrobaculum ferrireducens</name>
    <dbReference type="NCBI Taxonomy" id="1104324"/>
    <lineage>
        <taxon>Archaea</taxon>
        <taxon>Thermoproteota</taxon>
        <taxon>Thermoprotei</taxon>
        <taxon>Thermoproteales</taxon>
        <taxon>Thermoproteaceae</taxon>
        <taxon>Pyrobaculum</taxon>
    </lineage>
</organism>
<evidence type="ECO:0000313" key="1">
    <source>
        <dbReference type="EMBL" id="AET31568.1"/>
    </source>
</evidence>
<accession>G7VDY6</accession>
<dbReference type="HOGENOM" id="CLU_3323123_0_0_2"/>
<dbReference type="EMBL" id="CP003098">
    <property type="protein sequence ID" value="AET31568.1"/>
    <property type="molecule type" value="Genomic_DNA"/>
</dbReference>
<dbReference type="KEGG" id="pyr:P186_0100"/>
<name>G7VDY6_9CREN</name>
<evidence type="ECO:0000313" key="2">
    <source>
        <dbReference type="Proteomes" id="UP000005867"/>
    </source>
</evidence>
<dbReference type="Proteomes" id="UP000005867">
    <property type="component" value="Chromosome"/>
</dbReference>
<gene>
    <name evidence="1" type="ORF">P186_0100</name>
</gene>
<dbReference type="AlphaFoldDB" id="G7VDY6"/>
<dbReference type="BioCyc" id="PSP1104324:GJSN-99-MONOMER"/>
<keyword evidence="2" id="KW-1185">Reference proteome</keyword>
<proteinExistence type="predicted"/>